<protein>
    <submittedName>
        <fullName evidence="2">Uncharacterized protein</fullName>
    </submittedName>
</protein>
<sequence length="69" mass="8028">MTAATALSRRNDDVTSIKSELMLIKWMMGFVLAFQIGIFAKLFLSWKTRQNLRPRQRHVSYLLDARNIG</sequence>
<reference evidence="3" key="1">
    <citation type="submission" date="2017-11" db="EMBL/GenBank/DDBJ databases">
        <authorList>
            <person name="Kuznetsova I."/>
            <person name="Sazanova A."/>
            <person name="Chirak E."/>
            <person name="Safronova V."/>
            <person name="Willems A."/>
        </authorList>
    </citation>
    <scope>NUCLEOTIDE SEQUENCE [LARGE SCALE GENOMIC DNA]</scope>
    <source>
        <strain evidence="3">CCBAU 03422</strain>
    </source>
</reference>
<keyword evidence="3" id="KW-1185">Reference proteome</keyword>
<dbReference type="AlphaFoldDB" id="A0A2P7BDU6"/>
<keyword evidence="1" id="KW-0472">Membrane</keyword>
<evidence type="ECO:0000256" key="1">
    <source>
        <dbReference type="SAM" id="Phobius"/>
    </source>
</evidence>
<accession>A0A2P7BDU6</accession>
<gene>
    <name evidence="2" type="ORF">CU103_12120</name>
</gene>
<dbReference type="EMBL" id="PGGM01000004">
    <property type="protein sequence ID" value="PSH64628.1"/>
    <property type="molecule type" value="Genomic_DNA"/>
</dbReference>
<dbReference type="Proteomes" id="UP000241764">
    <property type="component" value="Unassembled WGS sequence"/>
</dbReference>
<feature type="transmembrane region" description="Helical" evidence="1">
    <location>
        <begin position="23"/>
        <end position="44"/>
    </location>
</feature>
<evidence type="ECO:0000313" key="3">
    <source>
        <dbReference type="Proteomes" id="UP000241764"/>
    </source>
</evidence>
<name>A0A2P7BDU6_9HYPH</name>
<proteinExistence type="predicted"/>
<evidence type="ECO:0000313" key="2">
    <source>
        <dbReference type="EMBL" id="PSH64628.1"/>
    </source>
</evidence>
<keyword evidence="1" id="KW-0812">Transmembrane</keyword>
<organism evidence="2 3">
    <name type="scientific">Phyllobacterium sophorae</name>
    <dbReference type="NCBI Taxonomy" id="1520277"/>
    <lineage>
        <taxon>Bacteria</taxon>
        <taxon>Pseudomonadati</taxon>
        <taxon>Pseudomonadota</taxon>
        <taxon>Alphaproteobacteria</taxon>
        <taxon>Hyphomicrobiales</taxon>
        <taxon>Phyllobacteriaceae</taxon>
        <taxon>Phyllobacterium</taxon>
    </lineage>
</organism>
<comment type="caution">
    <text evidence="2">The sequence shown here is derived from an EMBL/GenBank/DDBJ whole genome shotgun (WGS) entry which is preliminary data.</text>
</comment>
<keyword evidence="1" id="KW-1133">Transmembrane helix</keyword>